<evidence type="ECO:0000313" key="2">
    <source>
        <dbReference type="Proteomes" id="UP000239614"/>
    </source>
</evidence>
<keyword evidence="2" id="KW-1185">Reference proteome</keyword>
<dbReference type="EMBL" id="PVXN01000057">
    <property type="protein sequence ID" value="PRR70326.1"/>
    <property type="molecule type" value="Genomic_DNA"/>
</dbReference>
<dbReference type="Proteomes" id="UP000239614">
    <property type="component" value="Unassembled WGS sequence"/>
</dbReference>
<sequence length="39" mass="3999">MIEIAIVLAKVITSESVKALGFGYALGIMGGTIAKCNSK</sequence>
<comment type="caution">
    <text evidence="1">The sequence shown here is derived from an EMBL/GenBank/DDBJ whole genome shotgun (WGS) entry which is preliminary data.</text>
</comment>
<evidence type="ECO:0000313" key="1">
    <source>
        <dbReference type="EMBL" id="PRR70326.1"/>
    </source>
</evidence>
<gene>
    <name evidence="1" type="ORF">CPAL_22780</name>
</gene>
<accession>A0A2T0AN67</accession>
<reference evidence="1 2" key="1">
    <citation type="submission" date="2018-03" db="EMBL/GenBank/DDBJ databases">
        <title>Genome sequence of Clostridium thermopalmarium DSM 5974.</title>
        <authorList>
            <person name="Poehlein A."/>
            <person name="Daniel R."/>
        </authorList>
    </citation>
    <scope>NUCLEOTIDE SEQUENCE [LARGE SCALE GENOMIC DNA]</scope>
    <source>
        <strain evidence="1 2">DSM 5974</strain>
    </source>
</reference>
<name>A0A2T0AN67_9CLOT</name>
<organism evidence="1 2">
    <name type="scientific">Clostridium thermopalmarium DSM 5974</name>
    <dbReference type="NCBI Taxonomy" id="1121340"/>
    <lineage>
        <taxon>Bacteria</taxon>
        <taxon>Bacillati</taxon>
        <taxon>Bacillota</taxon>
        <taxon>Clostridia</taxon>
        <taxon>Eubacteriales</taxon>
        <taxon>Clostridiaceae</taxon>
        <taxon>Clostridium</taxon>
    </lineage>
</organism>
<protein>
    <submittedName>
        <fullName evidence="1">Uncharacterized protein</fullName>
    </submittedName>
</protein>
<proteinExistence type="predicted"/>
<dbReference type="AlphaFoldDB" id="A0A2T0AN67"/>